<dbReference type="AlphaFoldDB" id="W7X4G7"/>
<reference evidence="2" key="1">
    <citation type="journal article" date="2006" name="PLoS Biol.">
        <title>Macronuclear genome sequence of the ciliate Tetrahymena thermophila, a model eukaryote.</title>
        <authorList>
            <person name="Eisen J.A."/>
            <person name="Coyne R.S."/>
            <person name="Wu M."/>
            <person name="Wu D."/>
            <person name="Thiagarajan M."/>
            <person name="Wortman J.R."/>
            <person name="Badger J.H."/>
            <person name="Ren Q."/>
            <person name="Amedeo P."/>
            <person name="Jones K.M."/>
            <person name="Tallon L.J."/>
            <person name="Delcher A.L."/>
            <person name="Salzberg S.L."/>
            <person name="Silva J.C."/>
            <person name="Haas B.J."/>
            <person name="Majoros W.H."/>
            <person name="Farzad M."/>
            <person name="Carlton J.M."/>
            <person name="Smith R.K. Jr."/>
            <person name="Garg J."/>
            <person name="Pearlman R.E."/>
            <person name="Karrer K.M."/>
            <person name="Sun L."/>
            <person name="Manning G."/>
            <person name="Elde N.C."/>
            <person name="Turkewitz A.P."/>
            <person name="Asai D.J."/>
            <person name="Wilkes D.E."/>
            <person name="Wang Y."/>
            <person name="Cai H."/>
            <person name="Collins K."/>
            <person name="Stewart B.A."/>
            <person name="Lee S.R."/>
            <person name="Wilamowska K."/>
            <person name="Weinberg Z."/>
            <person name="Ruzzo W.L."/>
            <person name="Wloga D."/>
            <person name="Gaertig J."/>
            <person name="Frankel J."/>
            <person name="Tsao C.-C."/>
            <person name="Gorovsky M.A."/>
            <person name="Keeling P.J."/>
            <person name="Waller R.F."/>
            <person name="Patron N.J."/>
            <person name="Cherry J.M."/>
            <person name="Stover N.A."/>
            <person name="Krieger C.J."/>
            <person name="del Toro C."/>
            <person name="Ryder H.F."/>
            <person name="Williamson S.C."/>
            <person name="Barbeau R.A."/>
            <person name="Hamilton E.P."/>
            <person name="Orias E."/>
        </authorList>
    </citation>
    <scope>NUCLEOTIDE SEQUENCE [LARGE SCALE GENOMIC DNA]</scope>
    <source>
        <strain evidence="2">SB210</strain>
    </source>
</reference>
<name>W7X4G7_TETTS</name>
<organism evidence="1 2">
    <name type="scientific">Tetrahymena thermophila (strain SB210)</name>
    <dbReference type="NCBI Taxonomy" id="312017"/>
    <lineage>
        <taxon>Eukaryota</taxon>
        <taxon>Sar</taxon>
        <taxon>Alveolata</taxon>
        <taxon>Ciliophora</taxon>
        <taxon>Intramacronucleata</taxon>
        <taxon>Oligohymenophorea</taxon>
        <taxon>Hymenostomatida</taxon>
        <taxon>Tetrahymenina</taxon>
        <taxon>Tetrahymenidae</taxon>
        <taxon>Tetrahymena</taxon>
    </lineage>
</organism>
<dbReference type="RefSeq" id="XP_012656180.1">
    <property type="nucleotide sequence ID" value="XM_012800726.1"/>
</dbReference>
<evidence type="ECO:0000313" key="2">
    <source>
        <dbReference type="Proteomes" id="UP000009168"/>
    </source>
</evidence>
<accession>W7X4G7</accession>
<dbReference type="KEGG" id="tet:TTHERM_001311292"/>
<gene>
    <name evidence="1" type="ORF">TTHERM_001311292</name>
</gene>
<proteinExistence type="predicted"/>
<evidence type="ECO:0000313" key="1">
    <source>
        <dbReference type="EMBL" id="EWS71288.1"/>
    </source>
</evidence>
<keyword evidence="2" id="KW-1185">Reference proteome</keyword>
<sequence>MHSEYILEFLNIMSFIEKKPFITPVLKAQSSLLYVVYALYTEEQQLILRYLHQILSITFSE</sequence>
<dbReference type="EMBL" id="GG662291">
    <property type="protein sequence ID" value="EWS71288.1"/>
    <property type="molecule type" value="Genomic_DNA"/>
</dbReference>
<dbReference type="InParanoid" id="W7X4G7"/>
<protein>
    <submittedName>
        <fullName evidence="1">Uncharacterized protein</fullName>
    </submittedName>
</protein>
<dbReference type="GeneID" id="24442142"/>
<dbReference type="Proteomes" id="UP000009168">
    <property type="component" value="Unassembled WGS sequence"/>
</dbReference>